<name>A0AAE4FLP5_CLOSG</name>
<evidence type="ECO:0000256" key="3">
    <source>
        <dbReference type="ARBA" id="ARBA00022801"/>
    </source>
</evidence>
<evidence type="ECO:0000256" key="4">
    <source>
        <dbReference type="ARBA" id="ARBA00022825"/>
    </source>
</evidence>
<evidence type="ECO:0000256" key="2">
    <source>
        <dbReference type="ARBA" id="ARBA00022670"/>
    </source>
</evidence>
<evidence type="ECO:0000256" key="1">
    <source>
        <dbReference type="ARBA" id="ARBA00006534"/>
    </source>
</evidence>
<keyword evidence="3" id="KW-0378">Hydrolase</keyword>
<dbReference type="RefSeq" id="WP_310944043.1">
    <property type="nucleotide sequence ID" value="NZ_JARUIS010000021.1"/>
</dbReference>
<gene>
    <name evidence="5" type="ORF">P9J83_13385</name>
</gene>
<protein>
    <submittedName>
        <fullName evidence="5">Type 1 glutamine amidotransferase-like domain-containing protein</fullName>
    </submittedName>
</protein>
<keyword evidence="5" id="KW-0315">Glutamine amidotransferase</keyword>
<dbReference type="Proteomes" id="UP001182303">
    <property type="component" value="Unassembled WGS sequence"/>
</dbReference>
<dbReference type="Pfam" id="PF03575">
    <property type="entry name" value="Peptidase_S51"/>
    <property type="match status" value="1"/>
</dbReference>
<comment type="caution">
    <text evidence="5">The sequence shown here is derived from an EMBL/GenBank/DDBJ whole genome shotgun (WGS) entry which is preliminary data.</text>
</comment>
<accession>A0AAE4FLP5</accession>
<sequence>MINMLFSLYNFHESWARDIVIKYINSNDKVLIIPFSFGDKISSNKDWQYSYNTENGKCYESIVAPFVNYGIKEENINWINYFEDTKENAKVKIKNSNIIFFTGGLPDKMMSRLIEFDLIDIIENFTGIIIGSSAGAMVQIAEYHITPDEDYNAFTYNLGLNMINNFDIEVHYEGTKVQNKYIKKVLLEKKDKIYAITNNGGVVVDNEKITLLGDTQTFSKQ</sequence>
<keyword evidence="2" id="KW-0645">Protease</keyword>
<dbReference type="GO" id="GO:0006508">
    <property type="term" value="P:proteolysis"/>
    <property type="evidence" value="ECO:0007669"/>
    <property type="project" value="UniProtKB-KW"/>
</dbReference>
<evidence type="ECO:0000313" key="6">
    <source>
        <dbReference type="Proteomes" id="UP001182303"/>
    </source>
</evidence>
<dbReference type="EMBL" id="JARUIS010000021">
    <property type="protein sequence ID" value="MDS1004485.1"/>
    <property type="molecule type" value="Genomic_DNA"/>
</dbReference>
<dbReference type="GO" id="GO:0008236">
    <property type="term" value="F:serine-type peptidase activity"/>
    <property type="evidence" value="ECO:0007669"/>
    <property type="project" value="UniProtKB-KW"/>
</dbReference>
<dbReference type="InterPro" id="IPR029062">
    <property type="entry name" value="Class_I_gatase-like"/>
</dbReference>
<proteinExistence type="inferred from homology"/>
<keyword evidence="4" id="KW-0720">Serine protease</keyword>
<dbReference type="AlphaFoldDB" id="A0AAE4FLP5"/>
<dbReference type="Gene3D" id="3.40.50.880">
    <property type="match status" value="1"/>
</dbReference>
<organism evidence="5 6">
    <name type="scientific">Clostridium sporogenes</name>
    <dbReference type="NCBI Taxonomy" id="1509"/>
    <lineage>
        <taxon>Bacteria</taxon>
        <taxon>Bacillati</taxon>
        <taxon>Bacillota</taxon>
        <taxon>Clostridia</taxon>
        <taxon>Eubacteriales</taxon>
        <taxon>Clostridiaceae</taxon>
        <taxon>Clostridium</taxon>
    </lineage>
</organism>
<evidence type="ECO:0000313" key="5">
    <source>
        <dbReference type="EMBL" id="MDS1004485.1"/>
    </source>
</evidence>
<dbReference type="InterPro" id="IPR005320">
    <property type="entry name" value="Peptidase_S51"/>
</dbReference>
<comment type="similarity">
    <text evidence="1">Belongs to the peptidase S51 family.</text>
</comment>
<dbReference type="SUPFAM" id="SSF52317">
    <property type="entry name" value="Class I glutamine amidotransferase-like"/>
    <property type="match status" value="1"/>
</dbReference>
<reference evidence="5" key="1">
    <citation type="submission" date="2023-04" db="EMBL/GenBank/DDBJ databases">
        <title>Assessment of the microbiological origin of a defect in Grana Padano cheese.</title>
        <authorList>
            <person name="Zago M."/>
            <person name="Rossetti L."/>
            <person name="Bonvini B."/>
            <person name="Carminati D."/>
            <person name="Giraffa G."/>
        </authorList>
    </citation>
    <scope>NUCLEOTIDE SEQUENCE</scope>
    <source>
        <strain evidence="5">4990</strain>
    </source>
</reference>